<dbReference type="EMBL" id="MNCJ02000332">
    <property type="protein sequence ID" value="KAF5755014.1"/>
    <property type="molecule type" value="Genomic_DNA"/>
</dbReference>
<comment type="caution">
    <text evidence="2">The sequence shown here is derived from an EMBL/GenBank/DDBJ whole genome shotgun (WGS) entry which is preliminary data.</text>
</comment>
<accession>A0A9K3DHZ9</accession>
<reference evidence="2" key="1">
    <citation type="journal article" date="2017" name="Nature">
        <title>The sunflower genome provides insights into oil metabolism, flowering and Asterid evolution.</title>
        <authorList>
            <person name="Badouin H."/>
            <person name="Gouzy J."/>
            <person name="Grassa C.J."/>
            <person name="Murat F."/>
            <person name="Staton S.E."/>
            <person name="Cottret L."/>
            <person name="Lelandais-Briere C."/>
            <person name="Owens G.L."/>
            <person name="Carrere S."/>
            <person name="Mayjonade B."/>
            <person name="Legrand L."/>
            <person name="Gill N."/>
            <person name="Kane N.C."/>
            <person name="Bowers J.E."/>
            <person name="Hubner S."/>
            <person name="Bellec A."/>
            <person name="Berard A."/>
            <person name="Berges H."/>
            <person name="Blanchet N."/>
            <person name="Boniface M.C."/>
            <person name="Brunel D."/>
            <person name="Catrice O."/>
            <person name="Chaidir N."/>
            <person name="Claudel C."/>
            <person name="Donnadieu C."/>
            <person name="Faraut T."/>
            <person name="Fievet G."/>
            <person name="Helmstetter N."/>
            <person name="King M."/>
            <person name="Knapp S.J."/>
            <person name="Lai Z."/>
            <person name="Le Paslier M.C."/>
            <person name="Lippi Y."/>
            <person name="Lorenzon L."/>
            <person name="Mandel J.R."/>
            <person name="Marage G."/>
            <person name="Marchand G."/>
            <person name="Marquand E."/>
            <person name="Bret-Mestries E."/>
            <person name="Morien E."/>
            <person name="Nambeesan S."/>
            <person name="Nguyen T."/>
            <person name="Pegot-Espagnet P."/>
            <person name="Pouilly N."/>
            <person name="Raftis F."/>
            <person name="Sallet E."/>
            <person name="Schiex T."/>
            <person name="Thomas J."/>
            <person name="Vandecasteele C."/>
            <person name="Vares D."/>
            <person name="Vear F."/>
            <person name="Vautrin S."/>
            <person name="Crespi M."/>
            <person name="Mangin B."/>
            <person name="Burke J.M."/>
            <person name="Salse J."/>
            <person name="Munos S."/>
            <person name="Vincourt P."/>
            <person name="Rieseberg L.H."/>
            <person name="Langlade N.B."/>
        </authorList>
    </citation>
    <scope>NUCLEOTIDE SEQUENCE</scope>
    <source>
        <tissue evidence="2">Leaves</tissue>
    </source>
</reference>
<sequence>MTKGFDGTGVSFPSSATQIAAHAVILCWLVFFVSIATNGGCFKKIHRRCSGVGLRLKV</sequence>
<proteinExistence type="predicted"/>
<evidence type="ECO:0000313" key="2">
    <source>
        <dbReference type="EMBL" id="KAF5755014.1"/>
    </source>
</evidence>
<protein>
    <submittedName>
        <fullName evidence="2">Uncharacterized protein</fullName>
    </submittedName>
</protein>
<gene>
    <name evidence="2" type="ORF">HanXRQr2_Chr17g0797781</name>
</gene>
<keyword evidence="1" id="KW-0812">Transmembrane</keyword>
<organism evidence="2 3">
    <name type="scientific">Helianthus annuus</name>
    <name type="common">Common sunflower</name>
    <dbReference type="NCBI Taxonomy" id="4232"/>
    <lineage>
        <taxon>Eukaryota</taxon>
        <taxon>Viridiplantae</taxon>
        <taxon>Streptophyta</taxon>
        <taxon>Embryophyta</taxon>
        <taxon>Tracheophyta</taxon>
        <taxon>Spermatophyta</taxon>
        <taxon>Magnoliopsida</taxon>
        <taxon>eudicotyledons</taxon>
        <taxon>Gunneridae</taxon>
        <taxon>Pentapetalae</taxon>
        <taxon>asterids</taxon>
        <taxon>campanulids</taxon>
        <taxon>Asterales</taxon>
        <taxon>Asteraceae</taxon>
        <taxon>Asteroideae</taxon>
        <taxon>Heliantheae alliance</taxon>
        <taxon>Heliantheae</taxon>
        <taxon>Helianthus</taxon>
    </lineage>
</organism>
<keyword evidence="3" id="KW-1185">Reference proteome</keyword>
<dbReference type="Proteomes" id="UP000215914">
    <property type="component" value="Unassembled WGS sequence"/>
</dbReference>
<feature type="transmembrane region" description="Helical" evidence="1">
    <location>
        <begin position="19"/>
        <end position="38"/>
    </location>
</feature>
<evidence type="ECO:0000256" key="1">
    <source>
        <dbReference type="SAM" id="Phobius"/>
    </source>
</evidence>
<dbReference type="Gramene" id="mRNA:HanXRQr2_Chr17g0797781">
    <property type="protein sequence ID" value="CDS:HanXRQr2_Chr17g0797781.1"/>
    <property type="gene ID" value="HanXRQr2_Chr17g0797781"/>
</dbReference>
<keyword evidence="1" id="KW-1133">Transmembrane helix</keyword>
<evidence type="ECO:0000313" key="3">
    <source>
        <dbReference type="Proteomes" id="UP000215914"/>
    </source>
</evidence>
<dbReference type="AlphaFoldDB" id="A0A9K3DHZ9"/>
<name>A0A9K3DHZ9_HELAN</name>
<reference evidence="2" key="2">
    <citation type="submission" date="2020-06" db="EMBL/GenBank/DDBJ databases">
        <title>Helianthus annuus Genome sequencing and assembly Release 2.</title>
        <authorList>
            <person name="Gouzy J."/>
            <person name="Langlade N."/>
            <person name="Munos S."/>
        </authorList>
    </citation>
    <scope>NUCLEOTIDE SEQUENCE</scope>
    <source>
        <tissue evidence="2">Leaves</tissue>
    </source>
</reference>
<keyword evidence="1" id="KW-0472">Membrane</keyword>